<sequence length="70" mass="7262">RRRAAGVGQRRHPCRAGPGPRRAIPGPASDRRYRVAPAGDPAAQGGTARPGHRAMSRHGAASELCSDLVG</sequence>
<reference evidence="2" key="1">
    <citation type="journal article" date="2019" name="Sci. Rep.">
        <title>Draft genome of Tanacetum cinerariifolium, the natural source of mosquito coil.</title>
        <authorList>
            <person name="Yamashiro T."/>
            <person name="Shiraishi A."/>
            <person name="Satake H."/>
            <person name="Nakayama K."/>
        </authorList>
    </citation>
    <scope>NUCLEOTIDE SEQUENCE</scope>
</reference>
<dbReference type="EMBL" id="BKCJ011886939">
    <property type="protein sequence ID" value="GFD61106.1"/>
    <property type="molecule type" value="Genomic_DNA"/>
</dbReference>
<proteinExistence type="predicted"/>
<accession>A0A699XT65</accession>
<feature type="region of interest" description="Disordered" evidence="1">
    <location>
        <begin position="1"/>
        <end position="70"/>
    </location>
</feature>
<dbReference type="AlphaFoldDB" id="A0A699XT65"/>
<feature type="non-terminal residue" evidence="2">
    <location>
        <position position="1"/>
    </location>
</feature>
<protein>
    <submittedName>
        <fullName evidence="2">Uncharacterized protein</fullName>
    </submittedName>
</protein>
<feature type="compositionally biased region" description="Low complexity" evidence="1">
    <location>
        <begin position="15"/>
        <end position="28"/>
    </location>
</feature>
<evidence type="ECO:0000313" key="2">
    <source>
        <dbReference type="EMBL" id="GFD61106.1"/>
    </source>
</evidence>
<name>A0A699XT65_TANCI</name>
<evidence type="ECO:0000256" key="1">
    <source>
        <dbReference type="SAM" id="MobiDB-lite"/>
    </source>
</evidence>
<gene>
    <name evidence="2" type="ORF">Tci_933075</name>
</gene>
<organism evidence="2">
    <name type="scientific">Tanacetum cinerariifolium</name>
    <name type="common">Dalmatian daisy</name>
    <name type="synonym">Chrysanthemum cinerariifolium</name>
    <dbReference type="NCBI Taxonomy" id="118510"/>
    <lineage>
        <taxon>Eukaryota</taxon>
        <taxon>Viridiplantae</taxon>
        <taxon>Streptophyta</taxon>
        <taxon>Embryophyta</taxon>
        <taxon>Tracheophyta</taxon>
        <taxon>Spermatophyta</taxon>
        <taxon>Magnoliopsida</taxon>
        <taxon>eudicotyledons</taxon>
        <taxon>Gunneridae</taxon>
        <taxon>Pentapetalae</taxon>
        <taxon>asterids</taxon>
        <taxon>campanulids</taxon>
        <taxon>Asterales</taxon>
        <taxon>Asteraceae</taxon>
        <taxon>Asteroideae</taxon>
        <taxon>Anthemideae</taxon>
        <taxon>Anthemidinae</taxon>
        <taxon>Tanacetum</taxon>
    </lineage>
</organism>
<feature type="compositionally biased region" description="Basic residues" evidence="1">
    <location>
        <begin position="1"/>
        <end position="14"/>
    </location>
</feature>
<comment type="caution">
    <text evidence="2">The sequence shown here is derived from an EMBL/GenBank/DDBJ whole genome shotgun (WGS) entry which is preliminary data.</text>
</comment>